<feature type="domain" description="YodL-like" evidence="1">
    <location>
        <begin position="12"/>
        <end position="107"/>
    </location>
</feature>
<accession>A0A9D2NU82</accession>
<dbReference type="Pfam" id="PF14191">
    <property type="entry name" value="YodL"/>
    <property type="match status" value="1"/>
</dbReference>
<gene>
    <name evidence="2" type="ORF">H9702_08035</name>
</gene>
<reference evidence="2" key="1">
    <citation type="journal article" date="2021" name="PeerJ">
        <title>Extensive microbial diversity within the chicken gut microbiome revealed by metagenomics and culture.</title>
        <authorList>
            <person name="Gilroy R."/>
            <person name="Ravi A."/>
            <person name="Getino M."/>
            <person name="Pursley I."/>
            <person name="Horton D.L."/>
            <person name="Alikhan N.F."/>
            <person name="Baker D."/>
            <person name="Gharbi K."/>
            <person name="Hall N."/>
            <person name="Watson M."/>
            <person name="Adriaenssens E.M."/>
            <person name="Foster-Nyarko E."/>
            <person name="Jarju S."/>
            <person name="Secka A."/>
            <person name="Antonio M."/>
            <person name="Oren A."/>
            <person name="Chaudhuri R.R."/>
            <person name="La Ragione R."/>
            <person name="Hildebrand F."/>
            <person name="Pallen M.J."/>
        </authorList>
    </citation>
    <scope>NUCLEOTIDE SEQUENCE</scope>
    <source>
        <strain evidence="2">CHK187-11901</strain>
    </source>
</reference>
<name>A0A9D2NU82_9FIRM</name>
<protein>
    <recommendedName>
        <fullName evidence="1">YodL-like domain-containing protein</fullName>
    </recommendedName>
</protein>
<dbReference type="AlphaFoldDB" id="A0A9D2NU82"/>
<dbReference type="EMBL" id="DWWM01000051">
    <property type="protein sequence ID" value="HJC37059.1"/>
    <property type="molecule type" value="Genomic_DNA"/>
</dbReference>
<evidence type="ECO:0000313" key="2">
    <source>
        <dbReference type="EMBL" id="HJC37059.1"/>
    </source>
</evidence>
<sequence>MRSHNGQPDIIYELYQIRRDLDCDYRFASYAFAKDRLRAKDYSRVYTGRMENGMGLDDVYMLHNLDDRPLSHKIHSLSMSDVIILHDDEKRKAYYVDTIGFQEIPEFIRQLDQIRKDKER</sequence>
<evidence type="ECO:0000259" key="1">
    <source>
        <dbReference type="Pfam" id="PF14191"/>
    </source>
</evidence>
<comment type="caution">
    <text evidence="2">The sequence shown here is derived from an EMBL/GenBank/DDBJ whole genome shotgun (WGS) entry which is preliminary data.</text>
</comment>
<reference evidence="2" key="2">
    <citation type="submission" date="2021-04" db="EMBL/GenBank/DDBJ databases">
        <authorList>
            <person name="Gilroy R."/>
        </authorList>
    </citation>
    <scope>NUCLEOTIDE SEQUENCE</scope>
    <source>
        <strain evidence="2">CHK187-11901</strain>
    </source>
</reference>
<proteinExistence type="predicted"/>
<organism evidence="2 3">
    <name type="scientific">Candidatus Merdibacter merdavium</name>
    <dbReference type="NCBI Taxonomy" id="2838692"/>
    <lineage>
        <taxon>Bacteria</taxon>
        <taxon>Bacillati</taxon>
        <taxon>Bacillota</taxon>
        <taxon>Erysipelotrichia</taxon>
        <taxon>Erysipelotrichales</taxon>
        <taxon>Erysipelotrichaceae</taxon>
        <taxon>Merdibacter</taxon>
    </lineage>
</organism>
<evidence type="ECO:0000313" key="3">
    <source>
        <dbReference type="Proteomes" id="UP000823896"/>
    </source>
</evidence>
<dbReference type="InterPro" id="IPR025923">
    <property type="entry name" value="YodL-like_dom"/>
</dbReference>
<dbReference type="Proteomes" id="UP000823896">
    <property type="component" value="Unassembled WGS sequence"/>
</dbReference>